<comment type="caution">
    <text evidence="2">The sequence shown here is derived from an EMBL/GenBank/DDBJ whole genome shotgun (WGS) entry which is preliminary data.</text>
</comment>
<keyword evidence="1" id="KW-0732">Signal</keyword>
<reference evidence="2" key="1">
    <citation type="submission" date="2020-10" db="EMBL/GenBank/DDBJ databases">
        <authorList>
            <person name="Kikuchi T."/>
        </authorList>
    </citation>
    <scope>NUCLEOTIDE SEQUENCE</scope>
    <source>
        <strain evidence="2">NKZ352</strain>
    </source>
</reference>
<dbReference type="AlphaFoldDB" id="A0A8S1HQZ7"/>
<protein>
    <submittedName>
        <fullName evidence="2">Uncharacterized protein</fullName>
    </submittedName>
</protein>
<accession>A0A8S1HQZ7</accession>
<feature type="signal peptide" evidence="1">
    <location>
        <begin position="1"/>
        <end position="17"/>
    </location>
</feature>
<evidence type="ECO:0000256" key="1">
    <source>
        <dbReference type="SAM" id="SignalP"/>
    </source>
</evidence>
<evidence type="ECO:0000313" key="2">
    <source>
        <dbReference type="EMBL" id="CAD6196906.1"/>
    </source>
</evidence>
<evidence type="ECO:0000313" key="3">
    <source>
        <dbReference type="Proteomes" id="UP000835052"/>
    </source>
</evidence>
<proteinExistence type="predicted"/>
<keyword evidence="3" id="KW-1185">Reference proteome</keyword>
<dbReference type="EMBL" id="CAJGYM010000082">
    <property type="protein sequence ID" value="CAD6196906.1"/>
    <property type="molecule type" value="Genomic_DNA"/>
</dbReference>
<name>A0A8S1HQZ7_9PELO</name>
<organism evidence="2 3">
    <name type="scientific">Caenorhabditis auriculariae</name>
    <dbReference type="NCBI Taxonomy" id="2777116"/>
    <lineage>
        <taxon>Eukaryota</taxon>
        <taxon>Metazoa</taxon>
        <taxon>Ecdysozoa</taxon>
        <taxon>Nematoda</taxon>
        <taxon>Chromadorea</taxon>
        <taxon>Rhabditida</taxon>
        <taxon>Rhabditina</taxon>
        <taxon>Rhabditomorpha</taxon>
        <taxon>Rhabditoidea</taxon>
        <taxon>Rhabditidae</taxon>
        <taxon>Peloderinae</taxon>
        <taxon>Caenorhabditis</taxon>
    </lineage>
</organism>
<dbReference type="Proteomes" id="UP000835052">
    <property type="component" value="Unassembled WGS sequence"/>
</dbReference>
<dbReference type="OrthoDB" id="5794263at2759"/>
<sequence length="194" mass="21871">MLKSVLVAILVAQATVALNSATDELTKLVDQVNPEITTFLSKTQLTEFFVTFGKIFNSNKTMIQMAPACYYAMEAVMTQEQRQEAKASLLKAKDSYGGFDKVHVLVFRGLDAIHKFFGPTLEKDRADFREAEKSGKSMDEVSALVYERLQQYWNVEFGQLLIDNVKVSMTPTDWAIAIKDAPQYINVDAFDLSY</sequence>
<gene>
    <name evidence="2" type="ORF">CAUJ_LOCUS12817</name>
</gene>
<feature type="chain" id="PRO_5035906188" evidence="1">
    <location>
        <begin position="18"/>
        <end position="194"/>
    </location>
</feature>